<dbReference type="CDD" id="cd06156">
    <property type="entry name" value="eu_AANH_C_2"/>
    <property type="match status" value="1"/>
</dbReference>
<dbReference type="SUPFAM" id="SSF55298">
    <property type="entry name" value="YjgF-like"/>
    <property type="match status" value="2"/>
</dbReference>
<name>A0ABR4L5L4_9EURO</name>
<organism evidence="1 2">
    <name type="scientific">Aspergillus lucknowensis</name>
    <dbReference type="NCBI Taxonomy" id="176173"/>
    <lineage>
        <taxon>Eukaryota</taxon>
        <taxon>Fungi</taxon>
        <taxon>Dikarya</taxon>
        <taxon>Ascomycota</taxon>
        <taxon>Pezizomycotina</taxon>
        <taxon>Eurotiomycetes</taxon>
        <taxon>Eurotiomycetidae</taxon>
        <taxon>Eurotiales</taxon>
        <taxon>Aspergillaceae</taxon>
        <taxon>Aspergillus</taxon>
        <taxon>Aspergillus subgen. Nidulantes</taxon>
    </lineage>
</organism>
<dbReference type="GeneID" id="98149169"/>
<dbReference type="InterPro" id="IPR030662">
    <property type="entry name" value="DPH6/MJ0570"/>
</dbReference>
<dbReference type="Gene3D" id="3.90.1490.10">
    <property type="entry name" value="putative n-type atp pyrophosphatase, domain 2"/>
    <property type="match status" value="1"/>
</dbReference>
<dbReference type="InterPro" id="IPR006175">
    <property type="entry name" value="YjgF/YER057c/UK114"/>
</dbReference>
<dbReference type="RefSeq" id="XP_070880390.1">
    <property type="nucleotide sequence ID" value="XM_071034097.1"/>
</dbReference>
<comment type="caution">
    <text evidence="1">The sequence shown here is derived from an EMBL/GenBank/DDBJ whole genome shotgun (WGS) entry which is preliminary data.</text>
</comment>
<gene>
    <name evidence="1" type="ORF">BJX67DRAFT_386577</name>
</gene>
<dbReference type="Gene3D" id="3.30.1330.40">
    <property type="entry name" value="RutC-like"/>
    <property type="match status" value="2"/>
</dbReference>
<keyword evidence="2" id="KW-1185">Reference proteome</keyword>
<dbReference type="Pfam" id="PF01042">
    <property type="entry name" value="Ribonuc_L-PSP"/>
    <property type="match status" value="1"/>
</dbReference>
<evidence type="ECO:0000313" key="2">
    <source>
        <dbReference type="Proteomes" id="UP001610432"/>
    </source>
</evidence>
<dbReference type="SUPFAM" id="SSF52402">
    <property type="entry name" value="Adenine nucleotide alpha hydrolases-like"/>
    <property type="match status" value="1"/>
</dbReference>
<accession>A0ABR4L5L4</accession>
<dbReference type="InterPro" id="IPR035959">
    <property type="entry name" value="RutC-like_sf"/>
</dbReference>
<dbReference type="EMBL" id="JBFXLQ010000102">
    <property type="protein sequence ID" value="KAL2859834.1"/>
    <property type="molecule type" value="Genomic_DNA"/>
</dbReference>
<dbReference type="CDD" id="cd06155">
    <property type="entry name" value="eu_AANH_C_1"/>
    <property type="match status" value="1"/>
</dbReference>
<evidence type="ECO:0000313" key="1">
    <source>
        <dbReference type="EMBL" id="KAL2859834.1"/>
    </source>
</evidence>
<dbReference type="PANTHER" id="PTHR12196:SF2">
    <property type="entry name" value="DIPHTHINE--AMMONIA LIGASE"/>
    <property type="match status" value="1"/>
</dbReference>
<dbReference type="Proteomes" id="UP001610432">
    <property type="component" value="Unassembled WGS sequence"/>
</dbReference>
<reference evidence="1 2" key="1">
    <citation type="submission" date="2024-07" db="EMBL/GenBank/DDBJ databases">
        <title>Section-level genome sequencing and comparative genomics of Aspergillus sections Usti and Cavernicolus.</title>
        <authorList>
            <consortium name="Lawrence Berkeley National Laboratory"/>
            <person name="Nybo J.L."/>
            <person name="Vesth T.C."/>
            <person name="Theobald S."/>
            <person name="Frisvad J.C."/>
            <person name="Larsen T.O."/>
            <person name="Kjaerboelling I."/>
            <person name="Rothschild-Mancinelli K."/>
            <person name="Lyhne E.K."/>
            <person name="Kogle M.E."/>
            <person name="Barry K."/>
            <person name="Clum A."/>
            <person name="Na H."/>
            <person name="Ledsgaard L."/>
            <person name="Lin J."/>
            <person name="Lipzen A."/>
            <person name="Kuo A."/>
            <person name="Riley R."/>
            <person name="Mondo S."/>
            <person name="Labutti K."/>
            <person name="Haridas S."/>
            <person name="Pangalinan J."/>
            <person name="Salamov A.A."/>
            <person name="Simmons B.A."/>
            <person name="Magnuson J.K."/>
            <person name="Chen J."/>
            <person name="Drula E."/>
            <person name="Henrissat B."/>
            <person name="Wiebenga A."/>
            <person name="Lubbers R.J."/>
            <person name="Gomes A.C."/>
            <person name="Macurrencykelacurrency M.R."/>
            <person name="Stajich J."/>
            <person name="Grigoriev I.V."/>
            <person name="Mortensen U.H."/>
            <person name="De Vries R.P."/>
            <person name="Baker S.E."/>
            <person name="Andersen M.R."/>
        </authorList>
    </citation>
    <scope>NUCLEOTIDE SEQUENCE [LARGE SCALE GENOMIC DNA]</scope>
    <source>
        <strain evidence="1 2">CBS 449.75</strain>
    </source>
</reference>
<protein>
    <submittedName>
        <fullName evidence="1">Uncharacterized protein</fullName>
    </submittedName>
</protein>
<proteinExistence type="predicted"/>
<sequence>MRRFVVGDSGEDIRGAVLGEGGEYETLAVDGPRFLWKGRIEIEEAGREVRVGEGGVAYLKLRGARAVPKEGDEGDGITPESVRRPVLLDGAFADALEWLWDGVEDEDEGSEVEKLAWLPANSVQSVNGGLWTVSNITAPEAGLGVAEQMEAIAEKVHTILDAAAQEGVGPRTTADIVFTTVLLRSMADFPLMNNVYVSLFKKPNPPARATVACGETLPEGVKVMLSLVIDLGSRAQRNGLHVQSRSYWAPANIGPYSQAMSVPLQGSERAVYIAGQIPLEPASMELADSQSRVGDPSWAQTYCLRAVLSLQHMWRIGIAMEVSWWLGTVAFFTGSEHMRTRARLAWKLWQRMHNLIEEPESEEESTVDVWDIKYGRQGREQAKAFTNPRLPNFDVLEHESDSRVPVFLAVQVHELPRNSDIEWQGMGYRCEGVKVTRTETEYGRTIDVITNENQRYSCIEVDGGAPEFDLKLLVHRAFEASAVSPRGSHCVIYSCRPVPQDSFPGQVVPCKSVWGADGRALAAGIIIQRQT</sequence>
<dbReference type="PANTHER" id="PTHR12196">
    <property type="entry name" value="DOMAIN OF UNKNOWN FUNCTION 71 DUF71 -CONTAINING PROTEIN"/>
    <property type="match status" value="1"/>
</dbReference>